<dbReference type="InterPro" id="IPR017939">
    <property type="entry name" value="G-Glutamylcylcotransferase"/>
</dbReference>
<name>A0AAI8YTE5_9PEZI</name>
<dbReference type="Gene3D" id="3.10.490.10">
    <property type="entry name" value="Gamma-glutamyl cyclotransferase-like"/>
    <property type="match status" value="1"/>
</dbReference>
<keyword evidence="2" id="KW-0456">Lyase</keyword>
<dbReference type="Proteomes" id="UP001296104">
    <property type="component" value="Unassembled WGS sequence"/>
</dbReference>
<proteinExistence type="predicted"/>
<dbReference type="PANTHER" id="PTHR12935:SF0">
    <property type="entry name" value="GAMMA-GLUTAMYLCYCLOTRANSFERASE"/>
    <property type="match status" value="1"/>
</dbReference>
<dbReference type="EC" id="4.3.2.9" evidence="1"/>
<feature type="compositionally biased region" description="Basic and acidic residues" evidence="5">
    <location>
        <begin position="378"/>
        <end position="387"/>
    </location>
</feature>
<reference evidence="7" key="1">
    <citation type="submission" date="2023-11" db="EMBL/GenBank/DDBJ databases">
        <authorList>
            <person name="Alioto T."/>
            <person name="Alioto T."/>
            <person name="Gomez Garrido J."/>
        </authorList>
    </citation>
    <scope>NUCLEOTIDE SEQUENCE</scope>
</reference>
<protein>
    <recommendedName>
        <fullName evidence="1">gamma-glutamylcyclotransferase</fullName>
        <ecNumber evidence="1">4.3.2.9</ecNumber>
    </recommendedName>
</protein>
<evidence type="ECO:0000256" key="5">
    <source>
        <dbReference type="SAM" id="MobiDB-lite"/>
    </source>
</evidence>
<keyword evidence="6" id="KW-1133">Transmembrane helix</keyword>
<accession>A0AAI8YTE5</accession>
<gene>
    <name evidence="7" type="ORF">LECACI_7A001664</name>
</gene>
<keyword evidence="8" id="KW-1185">Reference proteome</keyword>
<feature type="binding site" evidence="4">
    <location>
        <begin position="77"/>
        <end position="82"/>
    </location>
    <ligand>
        <name>substrate</name>
    </ligand>
</feature>
<feature type="region of interest" description="Disordered" evidence="5">
    <location>
        <begin position="29"/>
        <end position="48"/>
    </location>
</feature>
<evidence type="ECO:0000313" key="7">
    <source>
        <dbReference type="EMBL" id="CAK3851370.1"/>
    </source>
</evidence>
<sequence>MSVSGDHSSERAVISAYCVSHAIARGRSQQQQQPCQHLPSPRPSASRLASSLNEAPYCLKSFVEEAAFRRKEETVLYLAYGSNLAARKFKGERGIKPLSQINVQVPSLRMTFDLPGVPYSEPCFANSARRDPNNDPPKEGAATKYDEKSALLGQSVKEQDYRKNRWHKGMIGVVYEVTPEDYAHIIATEGGGSAYQDILVACHPLDSSDPDAPVPQDPFLPPFKAHTLFAPAEPEGDEPEHHLRRPDPDYAQASARYLKLITDGAAECNLPYEYQDYLLSLQPYTITTKKQRMGQIAFTATWVPIVILLFTFAKMFTDKNGQLPTWAKKMFATVFQAVWTSYDNAYKPLFGDGERTLGDSPDENGSARSPQTSRRRERRSDVEKSPV</sequence>
<comment type="caution">
    <text evidence="7">The sequence shown here is derived from an EMBL/GenBank/DDBJ whole genome shotgun (WGS) entry which is preliminary data.</text>
</comment>
<dbReference type="GO" id="GO:0003839">
    <property type="term" value="F:gamma-glutamylcyclotransferase activity"/>
    <property type="evidence" value="ECO:0007669"/>
    <property type="project" value="UniProtKB-EC"/>
</dbReference>
<evidence type="ECO:0000256" key="3">
    <source>
        <dbReference type="PIRSR" id="PIRSR617939-1"/>
    </source>
</evidence>
<dbReference type="PANTHER" id="PTHR12935">
    <property type="entry name" value="GAMMA-GLUTAMYLCYCLOTRANSFERASE"/>
    <property type="match status" value="1"/>
</dbReference>
<evidence type="ECO:0000313" key="8">
    <source>
        <dbReference type="Proteomes" id="UP001296104"/>
    </source>
</evidence>
<evidence type="ECO:0000256" key="4">
    <source>
        <dbReference type="PIRSR" id="PIRSR617939-2"/>
    </source>
</evidence>
<organism evidence="7 8">
    <name type="scientific">Lecanosticta acicola</name>
    <dbReference type="NCBI Taxonomy" id="111012"/>
    <lineage>
        <taxon>Eukaryota</taxon>
        <taxon>Fungi</taxon>
        <taxon>Dikarya</taxon>
        <taxon>Ascomycota</taxon>
        <taxon>Pezizomycotina</taxon>
        <taxon>Dothideomycetes</taxon>
        <taxon>Dothideomycetidae</taxon>
        <taxon>Mycosphaerellales</taxon>
        <taxon>Mycosphaerellaceae</taxon>
        <taxon>Lecanosticta</taxon>
    </lineage>
</organism>
<feature type="region of interest" description="Disordered" evidence="5">
    <location>
        <begin position="353"/>
        <end position="387"/>
    </location>
</feature>
<dbReference type="EMBL" id="CAVMBE010000006">
    <property type="protein sequence ID" value="CAK3851370.1"/>
    <property type="molecule type" value="Genomic_DNA"/>
</dbReference>
<evidence type="ECO:0000256" key="6">
    <source>
        <dbReference type="SAM" id="Phobius"/>
    </source>
</evidence>
<feature type="binding site" evidence="4">
    <location>
        <position position="257"/>
    </location>
    <ligand>
        <name>substrate</name>
    </ligand>
</feature>
<dbReference type="AlphaFoldDB" id="A0AAI8YTE5"/>
<feature type="active site" description="Proton acceptor" evidence="3">
    <location>
        <position position="189"/>
    </location>
</feature>
<keyword evidence="6" id="KW-0812">Transmembrane</keyword>
<evidence type="ECO:0000256" key="2">
    <source>
        <dbReference type="ARBA" id="ARBA00023239"/>
    </source>
</evidence>
<evidence type="ECO:0000256" key="1">
    <source>
        <dbReference type="ARBA" id="ARBA00012346"/>
    </source>
</evidence>
<keyword evidence="6" id="KW-0472">Membrane</keyword>
<feature type="transmembrane region" description="Helical" evidence="6">
    <location>
        <begin position="293"/>
        <end position="313"/>
    </location>
</feature>